<proteinExistence type="inferred from homology"/>
<dbReference type="PROSITE" id="PS00171">
    <property type="entry name" value="TIM_1"/>
    <property type="match status" value="1"/>
</dbReference>
<gene>
    <name evidence="9 11" type="primary">tpiA</name>
    <name evidence="11" type="ORF">RCA23_c09580</name>
</gene>
<evidence type="ECO:0000256" key="4">
    <source>
        <dbReference type="ARBA" id="ARBA00007422"/>
    </source>
</evidence>
<dbReference type="PANTHER" id="PTHR21139:SF42">
    <property type="entry name" value="TRIOSEPHOSPHATE ISOMERASE"/>
    <property type="match status" value="1"/>
</dbReference>
<keyword evidence="12" id="KW-1185">Reference proteome</keyword>
<evidence type="ECO:0000313" key="11">
    <source>
        <dbReference type="EMBL" id="AII86513.1"/>
    </source>
</evidence>
<dbReference type="SUPFAM" id="SSF51351">
    <property type="entry name" value="Triosephosphate isomerase (TIM)"/>
    <property type="match status" value="1"/>
</dbReference>
<accession>A0AAN0RHX6</accession>
<dbReference type="GO" id="GO:0004807">
    <property type="term" value="F:triose-phosphate isomerase activity"/>
    <property type="evidence" value="ECO:0007669"/>
    <property type="project" value="UniProtKB-UniRule"/>
</dbReference>
<dbReference type="InterPro" id="IPR013785">
    <property type="entry name" value="Aldolase_TIM"/>
</dbReference>
<evidence type="ECO:0000256" key="8">
    <source>
        <dbReference type="ARBA" id="ARBA00023235"/>
    </source>
</evidence>
<dbReference type="EC" id="5.3.1.1" evidence="9 10"/>
<evidence type="ECO:0000256" key="5">
    <source>
        <dbReference type="ARBA" id="ARBA00022432"/>
    </source>
</evidence>
<protein>
    <recommendedName>
        <fullName evidence="9 10">Triosephosphate isomerase</fullName>
        <shortName evidence="9">TIM</shortName>
        <shortName evidence="9">TPI</shortName>
        <ecNumber evidence="9 10">5.3.1.1</ecNumber>
    </recommendedName>
    <alternativeName>
        <fullName evidence="9">Triose-phosphate isomerase</fullName>
    </alternativeName>
</protein>
<feature type="binding site" evidence="9">
    <location>
        <position position="203"/>
    </location>
    <ligand>
        <name>substrate</name>
    </ligand>
</feature>
<comment type="pathway">
    <text evidence="3">Carbohydrate metabolism; erythritol degradation.</text>
</comment>
<dbReference type="PANTHER" id="PTHR21139">
    <property type="entry name" value="TRIOSEPHOSPHATE ISOMERASE"/>
    <property type="match status" value="1"/>
</dbReference>
<dbReference type="GO" id="GO:0019563">
    <property type="term" value="P:glycerol catabolic process"/>
    <property type="evidence" value="ECO:0007669"/>
    <property type="project" value="TreeGrafter"/>
</dbReference>
<dbReference type="GeneID" id="93367779"/>
<evidence type="ECO:0000256" key="7">
    <source>
        <dbReference type="ARBA" id="ARBA00023152"/>
    </source>
</evidence>
<dbReference type="AlphaFoldDB" id="A0AAN0RHX6"/>
<dbReference type="GO" id="GO:0006094">
    <property type="term" value="P:gluconeogenesis"/>
    <property type="evidence" value="ECO:0007669"/>
    <property type="project" value="UniProtKB-UniRule"/>
</dbReference>
<dbReference type="InterPro" id="IPR020861">
    <property type="entry name" value="Triosephosphate_isomerase_AS"/>
</dbReference>
<comment type="catalytic activity">
    <reaction evidence="9 10">
        <text>D-glyceraldehyde 3-phosphate = dihydroxyacetone phosphate</text>
        <dbReference type="Rhea" id="RHEA:18585"/>
        <dbReference type="ChEBI" id="CHEBI:57642"/>
        <dbReference type="ChEBI" id="CHEBI:59776"/>
        <dbReference type="EC" id="5.3.1.1"/>
    </reaction>
</comment>
<sequence length="243" mass="25061">MPQKIAAGNWKMNGTQASLSEIQAIAEAAQESPCSTILCPPAHLLHRAAKLAGPLAIGGQNCHHAPSGAFTGDISAAQLADCGASYVILGHSERREGYGESDSLVRAKAQAALQSGLTPIICLGESQEQRAAGQALEVVLAQLSGSLPDDAQVIIAYEPIWAIGTGLVPTVAEITEVHDALRAQLHAIFGAAGQEISILYGGSVKPSNAQEIFAITHVNGALVGGASLKAEDFLPIMRSLAES</sequence>
<reference evidence="11 12" key="1">
    <citation type="journal article" date="2014" name="ISME J.">
        <title>Adaptation of an abundant Roseobacter RCA organism to pelagic systems revealed by genomic and transcriptomic analyses.</title>
        <authorList>
            <person name="Voget S."/>
            <person name="Wemheuer B."/>
            <person name="Brinkhoff T."/>
            <person name="Vollmers J."/>
            <person name="Dietrich S."/>
            <person name="Giebel H.A."/>
            <person name="Beardsley C."/>
            <person name="Sardemann C."/>
            <person name="Bakenhus I."/>
            <person name="Billerbeck S."/>
            <person name="Daniel R."/>
            <person name="Simon M."/>
        </authorList>
    </citation>
    <scope>NUCLEOTIDE SEQUENCE [LARGE SCALE GENOMIC DNA]</scope>
    <source>
        <strain evidence="11 12">RCA23</strain>
    </source>
</reference>
<name>A0AAN0RHX6_9RHOB</name>
<dbReference type="CDD" id="cd00311">
    <property type="entry name" value="TIM"/>
    <property type="match status" value="1"/>
</dbReference>
<dbReference type="EMBL" id="CP003984">
    <property type="protein sequence ID" value="AII86513.1"/>
    <property type="molecule type" value="Genomic_DNA"/>
</dbReference>
<comment type="similarity">
    <text evidence="4 9 10">Belongs to the triosephosphate isomerase family.</text>
</comment>
<comment type="pathway">
    <text evidence="9 10">Carbohydrate biosynthesis; gluconeogenesis.</text>
</comment>
<feature type="active site" description="Electrophile" evidence="9">
    <location>
        <position position="91"/>
    </location>
</feature>
<evidence type="ECO:0000256" key="10">
    <source>
        <dbReference type="RuleBase" id="RU363013"/>
    </source>
</evidence>
<evidence type="ECO:0000256" key="1">
    <source>
        <dbReference type="ARBA" id="ARBA00000148"/>
    </source>
</evidence>
<organism evidence="11 12">
    <name type="scientific">Planktomarina temperata RCA23</name>
    <dbReference type="NCBI Taxonomy" id="666509"/>
    <lineage>
        <taxon>Bacteria</taxon>
        <taxon>Pseudomonadati</taxon>
        <taxon>Pseudomonadota</taxon>
        <taxon>Alphaproteobacteria</taxon>
        <taxon>Rhodobacterales</taxon>
        <taxon>Paracoccaceae</taxon>
        <taxon>Planktomarina</taxon>
    </lineage>
</organism>
<dbReference type="InterPro" id="IPR022896">
    <property type="entry name" value="TrioseP_Isoase_bac/euk"/>
</dbReference>
<keyword evidence="5 9" id="KW-0312">Gluconeogenesis</keyword>
<feature type="binding site" evidence="9">
    <location>
        <begin position="224"/>
        <end position="225"/>
    </location>
    <ligand>
        <name>substrate</name>
    </ligand>
</feature>
<keyword evidence="7 9" id="KW-0324">Glycolysis</keyword>
<dbReference type="GO" id="GO:0005829">
    <property type="term" value="C:cytosol"/>
    <property type="evidence" value="ECO:0007669"/>
    <property type="project" value="TreeGrafter"/>
</dbReference>
<dbReference type="KEGG" id="ptp:RCA23_c09580"/>
<dbReference type="Proteomes" id="UP000028680">
    <property type="component" value="Chromosome"/>
</dbReference>
<dbReference type="GO" id="GO:0046166">
    <property type="term" value="P:glyceraldehyde-3-phosphate biosynthetic process"/>
    <property type="evidence" value="ECO:0007669"/>
    <property type="project" value="TreeGrafter"/>
</dbReference>
<comment type="catalytic activity">
    <reaction evidence="1">
        <text>L-erythrulose 1-phosphate = D-erythrulose 4-phosphate</text>
        <dbReference type="Rhea" id="RHEA:49588"/>
        <dbReference type="ChEBI" id="CHEBI:58002"/>
        <dbReference type="ChEBI" id="CHEBI:90796"/>
        <dbReference type="EC" id="5.3.1.33"/>
    </reaction>
</comment>
<comment type="pathway">
    <text evidence="2 9 10">Carbohydrate degradation; glycolysis; D-glyceraldehyde 3-phosphate from glycerone phosphate: step 1/1.</text>
</comment>
<dbReference type="NCBIfam" id="TIGR00419">
    <property type="entry name" value="tim"/>
    <property type="match status" value="1"/>
</dbReference>
<dbReference type="InterPro" id="IPR000652">
    <property type="entry name" value="Triosephosphate_isomerase"/>
</dbReference>
<evidence type="ECO:0000313" key="12">
    <source>
        <dbReference type="Proteomes" id="UP000028680"/>
    </source>
</evidence>
<keyword evidence="6 9" id="KW-0963">Cytoplasm</keyword>
<evidence type="ECO:0000256" key="3">
    <source>
        <dbReference type="ARBA" id="ARBA00004939"/>
    </source>
</evidence>
<dbReference type="Gene3D" id="3.20.20.70">
    <property type="entry name" value="Aldolase class I"/>
    <property type="match status" value="1"/>
</dbReference>
<comment type="subcellular location">
    <subcellularLocation>
        <location evidence="9 10">Cytoplasm</location>
    </subcellularLocation>
</comment>
<dbReference type="FunFam" id="3.20.20.70:FF:000016">
    <property type="entry name" value="Triosephosphate isomerase"/>
    <property type="match status" value="1"/>
</dbReference>
<dbReference type="PROSITE" id="PS51440">
    <property type="entry name" value="TIM_2"/>
    <property type="match status" value="1"/>
</dbReference>
<keyword evidence="8 9" id="KW-0413">Isomerase</keyword>
<evidence type="ECO:0000256" key="9">
    <source>
        <dbReference type="HAMAP-Rule" id="MF_00147"/>
    </source>
</evidence>
<feature type="active site" description="Proton acceptor" evidence="9">
    <location>
        <position position="158"/>
    </location>
</feature>
<dbReference type="GO" id="GO:0006096">
    <property type="term" value="P:glycolytic process"/>
    <property type="evidence" value="ECO:0007669"/>
    <property type="project" value="UniProtKB-UniRule"/>
</dbReference>
<feature type="binding site" evidence="9">
    <location>
        <position position="164"/>
    </location>
    <ligand>
        <name>substrate</name>
    </ligand>
</feature>
<dbReference type="Pfam" id="PF00121">
    <property type="entry name" value="TIM"/>
    <property type="match status" value="1"/>
</dbReference>
<dbReference type="InterPro" id="IPR035990">
    <property type="entry name" value="TIM_sf"/>
</dbReference>
<comment type="subunit">
    <text evidence="9 10">Homodimer.</text>
</comment>
<evidence type="ECO:0000256" key="6">
    <source>
        <dbReference type="ARBA" id="ARBA00022490"/>
    </source>
</evidence>
<comment type="function">
    <text evidence="9">Involved in the gluconeogenesis. Catalyzes stereospecifically the conversion of dihydroxyacetone phosphate (DHAP) to D-glyceraldehyde-3-phosphate (G3P).</text>
</comment>
<feature type="binding site" evidence="9">
    <location>
        <begin position="9"/>
        <end position="11"/>
    </location>
    <ligand>
        <name>substrate</name>
    </ligand>
</feature>
<dbReference type="HAMAP" id="MF_00147_B">
    <property type="entry name" value="TIM_B"/>
    <property type="match status" value="1"/>
</dbReference>
<dbReference type="RefSeq" id="WP_044049356.1">
    <property type="nucleotide sequence ID" value="NZ_CP003984.1"/>
</dbReference>
<evidence type="ECO:0000256" key="2">
    <source>
        <dbReference type="ARBA" id="ARBA00004680"/>
    </source>
</evidence>